<evidence type="ECO:0000256" key="5">
    <source>
        <dbReference type="ARBA" id="ARBA00022692"/>
    </source>
</evidence>
<feature type="transmembrane region" description="Helical" evidence="8">
    <location>
        <begin position="36"/>
        <end position="65"/>
    </location>
</feature>
<evidence type="ECO:0000256" key="7">
    <source>
        <dbReference type="ARBA" id="ARBA00023136"/>
    </source>
</evidence>
<evidence type="ECO:0000256" key="6">
    <source>
        <dbReference type="ARBA" id="ARBA00022989"/>
    </source>
</evidence>
<protein>
    <recommendedName>
        <fullName evidence="8">CASP-like protein</fullName>
    </recommendedName>
</protein>
<dbReference type="PANTHER" id="PTHR36488">
    <property type="entry name" value="CASP-LIKE PROTEIN 1U1"/>
    <property type="match status" value="1"/>
</dbReference>
<comment type="subcellular location">
    <subcellularLocation>
        <location evidence="1 8">Cell membrane</location>
        <topology evidence="1 8">Multi-pass membrane protein</topology>
    </subcellularLocation>
</comment>
<keyword evidence="4 8" id="KW-1003">Cell membrane</keyword>
<dbReference type="Gramene" id="QL02p070196:mrna">
    <property type="protein sequence ID" value="QL02p070196:mrna"/>
    <property type="gene ID" value="QL02p070196"/>
</dbReference>
<reference evidence="10" key="2">
    <citation type="submission" date="2021-01" db="UniProtKB">
        <authorList>
            <consortium name="EnsemblPlants"/>
        </authorList>
    </citation>
    <scope>IDENTIFICATION</scope>
</reference>
<reference evidence="11" key="1">
    <citation type="journal article" date="2016" name="G3 (Bethesda)">
        <title>First Draft Assembly and Annotation of the Genome of a California Endemic Oak Quercus lobata Nee (Fagaceae).</title>
        <authorList>
            <person name="Sork V.L."/>
            <person name="Fitz-Gibbon S.T."/>
            <person name="Puiu D."/>
            <person name="Crepeau M."/>
            <person name="Gugger P.F."/>
            <person name="Sherman R."/>
            <person name="Stevens K."/>
            <person name="Langley C.H."/>
            <person name="Pellegrini M."/>
            <person name="Salzberg S.L."/>
        </authorList>
    </citation>
    <scope>NUCLEOTIDE SEQUENCE [LARGE SCALE GENOMIC DNA]</scope>
    <source>
        <strain evidence="11">cv. SW786</strain>
    </source>
</reference>
<dbReference type="Proteomes" id="UP000594261">
    <property type="component" value="Chromosome 2"/>
</dbReference>
<evidence type="ECO:0000256" key="1">
    <source>
        <dbReference type="ARBA" id="ARBA00004651"/>
    </source>
</evidence>
<evidence type="ECO:0000313" key="10">
    <source>
        <dbReference type="EnsemblPlants" id="QL02p070196:mrna"/>
    </source>
</evidence>
<organism evidence="10 11">
    <name type="scientific">Quercus lobata</name>
    <name type="common">Valley oak</name>
    <dbReference type="NCBI Taxonomy" id="97700"/>
    <lineage>
        <taxon>Eukaryota</taxon>
        <taxon>Viridiplantae</taxon>
        <taxon>Streptophyta</taxon>
        <taxon>Embryophyta</taxon>
        <taxon>Tracheophyta</taxon>
        <taxon>Spermatophyta</taxon>
        <taxon>Magnoliopsida</taxon>
        <taxon>eudicotyledons</taxon>
        <taxon>Gunneridae</taxon>
        <taxon>Pentapetalae</taxon>
        <taxon>rosids</taxon>
        <taxon>fabids</taxon>
        <taxon>Fagales</taxon>
        <taxon>Fagaceae</taxon>
        <taxon>Quercus</taxon>
    </lineage>
</organism>
<accession>A0A7N2KY28</accession>
<dbReference type="AlphaFoldDB" id="A0A7N2KY28"/>
<evidence type="ECO:0000259" key="9">
    <source>
        <dbReference type="Pfam" id="PF04535"/>
    </source>
</evidence>
<evidence type="ECO:0000256" key="2">
    <source>
        <dbReference type="ARBA" id="ARBA00007651"/>
    </source>
</evidence>
<dbReference type="RefSeq" id="XP_030953487.1">
    <property type="nucleotide sequence ID" value="XM_031097627.1"/>
</dbReference>
<keyword evidence="11" id="KW-1185">Reference proteome</keyword>
<keyword evidence="6 8" id="KW-1133">Transmembrane helix</keyword>
<name>A0A7N2KY28_QUELO</name>
<dbReference type="OMA" id="CHKMTAS"/>
<dbReference type="InterPro" id="IPR006459">
    <property type="entry name" value="CASP/CASPL"/>
</dbReference>
<dbReference type="KEGG" id="qlo:115976387"/>
<comment type="subunit">
    <text evidence="3 8">Homodimer and heterodimers.</text>
</comment>
<evidence type="ECO:0000313" key="11">
    <source>
        <dbReference type="Proteomes" id="UP000594261"/>
    </source>
</evidence>
<keyword evidence="7 8" id="KW-0472">Membrane</keyword>
<feature type="domain" description="Casparian strip membrane protein" evidence="9">
    <location>
        <begin position="29"/>
        <end position="173"/>
    </location>
</feature>
<dbReference type="GeneID" id="115976387"/>
<evidence type="ECO:0000256" key="4">
    <source>
        <dbReference type="ARBA" id="ARBA00022475"/>
    </source>
</evidence>
<dbReference type="OrthoDB" id="992805at2759"/>
<dbReference type="EnsemblPlants" id="QL02p070196:mrna">
    <property type="protein sequence ID" value="QL02p070196:mrna"/>
    <property type="gene ID" value="QL02p070196"/>
</dbReference>
<evidence type="ECO:0000256" key="8">
    <source>
        <dbReference type="RuleBase" id="RU361233"/>
    </source>
</evidence>
<evidence type="ECO:0000256" key="3">
    <source>
        <dbReference type="ARBA" id="ARBA00011489"/>
    </source>
</evidence>
<dbReference type="PANTHER" id="PTHR36488:SF8">
    <property type="entry name" value="CASP-LIKE PROTEIN 1U1"/>
    <property type="match status" value="1"/>
</dbReference>
<feature type="transmembrane region" description="Helical" evidence="8">
    <location>
        <begin position="110"/>
        <end position="136"/>
    </location>
</feature>
<sequence>MASQIIGKSSLMQKLESFLGLTSSSKREFLILQTTFRVLTIIFLVIAISVMVTCSQSIVMFGFPFKASYSYSSALKFLVGAEAVVCVFSALSLIFVYLQYRSESHPTNYFFLFLHDMAMMILMISGCAAATAVGYIGRYGEVQIGWGSVCDRVSKFCNRTVVSVVFSYLAFFAYLTLTIVSATKLRSRATE</sequence>
<dbReference type="InParanoid" id="A0A7N2KY28"/>
<dbReference type="NCBIfam" id="TIGR01569">
    <property type="entry name" value="A_tha_TIGR01569"/>
    <property type="match status" value="1"/>
</dbReference>
<dbReference type="InterPro" id="IPR006702">
    <property type="entry name" value="CASP_dom"/>
</dbReference>
<gene>
    <name evidence="10" type="primary">LOC115976387</name>
</gene>
<dbReference type="GO" id="GO:0005886">
    <property type="term" value="C:plasma membrane"/>
    <property type="evidence" value="ECO:0007669"/>
    <property type="project" value="UniProtKB-SubCell"/>
</dbReference>
<feature type="transmembrane region" description="Helical" evidence="8">
    <location>
        <begin position="77"/>
        <end position="98"/>
    </location>
</feature>
<feature type="transmembrane region" description="Helical" evidence="8">
    <location>
        <begin position="161"/>
        <end position="182"/>
    </location>
</feature>
<keyword evidence="5 8" id="KW-0812">Transmembrane</keyword>
<dbReference type="Pfam" id="PF04535">
    <property type="entry name" value="CASP_dom"/>
    <property type="match status" value="1"/>
</dbReference>
<dbReference type="InterPro" id="IPR044173">
    <property type="entry name" value="CASPL"/>
</dbReference>
<comment type="similarity">
    <text evidence="2 8">Belongs to the Casparian strip membrane proteins (CASP) family.</text>
</comment>
<proteinExistence type="inferred from homology"/>